<comment type="caution">
    <text evidence="2">The sequence shown here is derived from an EMBL/GenBank/DDBJ whole genome shotgun (WGS) entry which is preliminary data.</text>
</comment>
<proteinExistence type="predicted"/>
<sequence>MSRLIQNRIKNTFSRLKPSIALSSSTLIKNLSTSPEPSPEPLDESSEIWNVTIGRAGGDRVVSEDEVFHRLSNDPFCNRVNLSDTLLQKLLHRFRDDWRSALGVLKWAESRKAHHHKHSPEAYDLAVDILGKAKKWDRMKDLIIAAQDQDPWSLAKDVLPREDEHIYEVHRSDHHVTSEHRSEHRSLVYSCVTGAYSLVIFSILSFG</sequence>
<name>A0A8S9KF06_BRACR</name>
<feature type="transmembrane region" description="Helical" evidence="1">
    <location>
        <begin position="187"/>
        <end position="206"/>
    </location>
</feature>
<reference evidence="2" key="1">
    <citation type="submission" date="2019-12" db="EMBL/GenBank/DDBJ databases">
        <title>Genome sequencing and annotation of Brassica cretica.</title>
        <authorList>
            <person name="Studholme D.J."/>
            <person name="Sarris P.F."/>
        </authorList>
    </citation>
    <scope>NUCLEOTIDE SEQUENCE</scope>
    <source>
        <strain evidence="2">PFS-102/07</strain>
        <tissue evidence="2">Leaf</tissue>
    </source>
</reference>
<organism evidence="2">
    <name type="scientific">Brassica cretica</name>
    <name type="common">Mustard</name>
    <dbReference type="NCBI Taxonomy" id="69181"/>
    <lineage>
        <taxon>Eukaryota</taxon>
        <taxon>Viridiplantae</taxon>
        <taxon>Streptophyta</taxon>
        <taxon>Embryophyta</taxon>
        <taxon>Tracheophyta</taxon>
        <taxon>Spermatophyta</taxon>
        <taxon>Magnoliopsida</taxon>
        <taxon>eudicotyledons</taxon>
        <taxon>Gunneridae</taxon>
        <taxon>Pentapetalae</taxon>
        <taxon>rosids</taxon>
        <taxon>malvids</taxon>
        <taxon>Brassicales</taxon>
        <taxon>Brassicaceae</taxon>
        <taxon>Brassiceae</taxon>
        <taxon>Brassica</taxon>
    </lineage>
</organism>
<evidence type="ECO:0000313" key="2">
    <source>
        <dbReference type="EMBL" id="KAF2593304.1"/>
    </source>
</evidence>
<keyword evidence="1" id="KW-0812">Transmembrane</keyword>
<accession>A0A8S9KF06</accession>
<keyword evidence="1" id="KW-1133">Transmembrane helix</keyword>
<protein>
    <submittedName>
        <fullName evidence="2">Uncharacterized protein</fullName>
    </submittedName>
</protein>
<evidence type="ECO:0000256" key="1">
    <source>
        <dbReference type="SAM" id="Phobius"/>
    </source>
</evidence>
<dbReference type="AlphaFoldDB" id="A0A8S9KF06"/>
<gene>
    <name evidence="2" type="ORF">F2Q70_00044289</name>
</gene>
<dbReference type="EMBL" id="QGKY02000164">
    <property type="protein sequence ID" value="KAF2593304.1"/>
    <property type="molecule type" value="Genomic_DNA"/>
</dbReference>
<keyword evidence="1" id="KW-0472">Membrane</keyword>